<dbReference type="HOGENOM" id="CLU_1248742_0_0_7"/>
<sequence length="221" mass="25376">MKINSFFYKFLLTSFITLITPTLITMQNSNNHYEEASVLLITSWPSKPNTKYALLGRENYGSSKGEWDNFGGDKELIDNNRPLNTATRELQEETIYLLGNDSKIESKLKKSKKLVNNDKKSVTYITYFDHKDLENLTNNFYTARNSTQKSKNKEKNALAWVKYEDLKKVINNAKRDATGKLITPITIPANLIDSNNPSFKHQKNTVLVLRPFFVSKLQGLI</sequence>
<dbReference type="PROSITE" id="PS51462">
    <property type="entry name" value="NUDIX"/>
    <property type="match status" value="1"/>
</dbReference>
<dbReference type="EMBL" id="HG793133">
    <property type="protein sequence ID" value="CDK30562.1"/>
    <property type="molecule type" value="Genomic_DNA"/>
</dbReference>
<name>V6DG36_9BACT</name>
<dbReference type="InterPro" id="IPR000086">
    <property type="entry name" value="NUDIX_hydrolase_dom"/>
</dbReference>
<dbReference type="KEGG" id="dpb:BABL1_gene_454"/>
<feature type="domain" description="Nudix hydrolase" evidence="1">
    <location>
        <begin position="31"/>
        <end position="183"/>
    </location>
</feature>
<proteinExistence type="predicted"/>
<organism evidence="2 3">
    <name type="scientific">Candidatus Babela massiliensis</name>
    <dbReference type="NCBI Taxonomy" id="673862"/>
    <lineage>
        <taxon>Bacteria</taxon>
        <taxon>Candidatus Babelota</taxon>
        <taxon>Candidatus Babeliae</taxon>
        <taxon>Candidatus Babeliales</taxon>
        <taxon>Candidatus Babeliaceae</taxon>
        <taxon>Candidatus Babela</taxon>
    </lineage>
</organism>
<gene>
    <name evidence="2" type="ORF">BABL1_gene_454</name>
</gene>
<dbReference type="AlphaFoldDB" id="V6DG36"/>
<dbReference type="SUPFAM" id="SSF55811">
    <property type="entry name" value="Nudix"/>
    <property type="match status" value="1"/>
</dbReference>
<accession>V6DG36</accession>
<dbReference type="Gene3D" id="3.90.79.10">
    <property type="entry name" value="Nucleoside Triphosphate Pyrophosphohydrolase"/>
    <property type="match status" value="1"/>
</dbReference>
<dbReference type="InterPro" id="IPR015797">
    <property type="entry name" value="NUDIX_hydrolase-like_dom_sf"/>
</dbReference>
<evidence type="ECO:0000313" key="2">
    <source>
        <dbReference type="EMBL" id="CDK30562.1"/>
    </source>
</evidence>
<protein>
    <submittedName>
        <fullName evidence="2">NUDIX domain containing protein</fullName>
    </submittedName>
</protein>
<dbReference type="RefSeq" id="WP_023791885.1">
    <property type="nucleotide sequence ID" value="NC_023003.1"/>
</dbReference>
<evidence type="ECO:0000259" key="1">
    <source>
        <dbReference type="PROSITE" id="PS51462"/>
    </source>
</evidence>
<keyword evidence="3" id="KW-1185">Reference proteome</keyword>
<dbReference type="Proteomes" id="UP000018769">
    <property type="component" value="Chromosome I"/>
</dbReference>
<reference evidence="2 3" key="1">
    <citation type="journal article" date="2015" name="Biol. Direct">
        <title>Babela massiliensis, a representative of a widespread bacterial phylum with unusual adaptations to parasitism in amoebae.</title>
        <authorList>
            <person name="Pagnier I."/>
            <person name="Yutin N."/>
            <person name="Croce O."/>
            <person name="Makarova K.S."/>
            <person name="Wolf Y.I."/>
            <person name="Benamar S."/>
            <person name="Raoult D."/>
            <person name="Koonin E.V."/>
            <person name="La Scola B."/>
        </authorList>
    </citation>
    <scope>NUCLEOTIDE SEQUENCE [LARGE SCALE GENOMIC DNA]</scope>
    <source>
        <strain evidence="3">BABL1</strain>
    </source>
</reference>
<evidence type="ECO:0000313" key="3">
    <source>
        <dbReference type="Proteomes" id="UP000018769"/>
    </source>
</evidence>